<keyword evidence="6 9" id="KW-1133">Transmembrane helix</keyword>
<organism evidence="11 12">
    <name type="scientific">Mobilicoccus pelagius NBRC 104925</name>
    <dbReference type="NCBI Taxonomy" id="1089455"/>
    <lineage>
        <taxon>Bacteria</taxon>
        <taxon>Bacillati</taxon>
        <taxon>Actinomycetota</taxon>
        <taxon>Actinomycetes</taxon>
        <taxon>Micrococcales</taxon>
        <taxon>Dermatophilaceae</taxon>
        <taxon>Mobilicoccus</taxon>
    </lineage>
</organism>
<protein>
    <submittedName>
        <fullName evidence="11">Putative drug resistance transporter</fullName>
    </submittedName>
</protein>
<evidence type="ECO:0000256" key="7">
    <source>
        <dbReference type="ARBA" id="ARBA00023136"/>
    </source>
</evidence>
<evidence type="ECO:0000256" key="8">
    <source>
        <dbReference type="SAM" id="MobiDB-lite"/>
    </source>
</evidence>
<dbReference type="PANTHER" id="PTHR42718:SF42">
    <property type="entry name" value="EXPORT PROTEIN"/>
    <property type="match status" value="1"/>
</dbReference>
<comment type="subcellular location">
    <subcellularLocation>
        <location evidence="1">Cell membrane</location>
        <topology evidence="1">Multi-pass membrane protein</topology>
    </subcellularLocation>
</comment>
<dbReference type="eggNOG" id="COG0477">
    <property type="taxonomic scope" value="Bacteria"/>
</dbReference>
<feature type="transmembrane region" description="Helical" evidence="9">
    <location>
        <begin position="249"/>
        <end position="271"/>
    </location>
</feature>
<feature type="transmembrane region" description="Helical" evidence="9">
    <location>
        <begin position="188"/>
        <end position="208"/>
    </location>
</feature>
<dbReference type="PRINTS" id="PR01036">
    <property type="entry name" value="TCRTETB"/>
</dbReference>
<dbReference type="PROSITE" id="PS50850">
    <property type="entry name" value="MFS"/>
    <property type="match status" value="1"/>
</dbReference>
<feature type="transmembrane region" description="Helical" evidence="9">
    <location>
        <begin position="326"/>
        <end position="344"/>
    </location>
</feature>
<dbReference type="EMBL" id="BAFE01000094">
    <property type="protein sequence ID" value="GAB49813.1"/>
    <property type="molecule type" value="Genomic_DNA"/>
</dbReference>
<keyword evidence="3" id="KW-0813">Transport</keyword>
<evidence type="ECO:0000256" key="6">
    <source>
        <dbReference type="ARBA" id="ARBA00022989"/>
    </source>
</evidence>
<sequence length="510" mass="53219">MAENMSTGGTTPPAPQPRQGHPAEDGAPENPWPALWALVLGFFMILVDSTIVSIATPALMSHFHAGITEVLWVTSAYLLAYAVPLLITGRLGDLVGPKRVYIAGLAVFTLSSLWCGLTGSITGLVVARVVQGLGASLMTPQTMSVITRTFPPDRRGGAMALWGATAGIAALVGPILGGFLIDALGWEWIFFVNVPVGVLGMVLAWRLVPDLTTHARSFDWVGVTLSAVGLFCGVFALQEGSTYDWGTIVGPISVPLLLAVGTVLLVAFVWWQSRVRTEPLVPLSLFRDRNFSLSNIAITAVGFSVTAFAFPFTIYAQAVRGLPPTGAALLLAPQAVMSLVLARPVGKLVDNTHPRILAGIGILGWSVSIFALTRLMVPGSPTWAILLNAVAIGTFSSLVWGPLATSASRNLPRELAGAGSGVYNTTRQIGSVLGSAAIAALMQARIAARLPGAGEGAGAAAMGGGGGAMPPAVADQFARALAETMLLPATVLLIAWVAALFYQRPRHLAH</sequence>
<dbReference type="FunFam" id="1.20.1720.10:FF:000021">
    <property type="entry name" value="Drug resistance transporter, EmrB/QacA subfamily"/>
    <property type="match status" value="1"/>
</dbReference>
<dbReference type="Gene3D" id="1.20.1250.20">
    <property type="entry name" value="MFS general substrate transporter like domains"/>
    <property type="match status" value="1"/>
</dbReference>
<dbReference type="SUPFAM" id="SSF103473">
    <property type="entry name" value="MFS general substrate transporter"/>
    <property type="match status" value="1"/>
</dbReference>
<comment type="similarity">
    <text evidence="2">Belongs to the major facilitator superfamily. EmrB family.</text>
</comment>
<feature type="region of interest" description="Disordered" evidence="8">
    <location>
        <begin position="1"/>
        <end position="27"/>
    </location>
</feature>
<dbReference type="Pfam" id="PF07690">
    <property type="entry name" value="MFS_1"/>
    <property type="match status" value="1"/>
</dbReference>
<keyword evidence="4" id="KW-1003">Cell membrane</keyword>
<feature type="transmembrane region" description="Helical" evidence="9">
    <location>
        <begin position="383"/>
        <end position="403"/>
    </location>
</feature>
<dbReference type="Gene3D" id="1.20.1720.10">
    <property type="entry name" value="Multidrug resistance protein D"/>
    <property type="match status" value="1"/>
</dbReference>
<dbReference type="InterPro" id="IPR020846">
    <property type="entry name" value="MFS_dom"/>
</dbReference>
<keyword evidence="12" id="KW-1185">Reference proteome</keyword>
<gene>
    <name evidence="11" type="ORF">MOPEL_135_00510</name>
</gene>
<dbReference type="Proteomes" id="UP000004367">
    <property type="component" value="Unassembled WGS sequence"/>
</dbReference>
<feature type="transmembrane region" description="Helical" evidence="9">
    <location>
        <begin position="158"/>
        <end position="176"/>
    </location>
</feature>
<feature type="transmembrane region" description="Helical" evidence="9">
    <location>
        <begin position="485"/>
        <end position="502"/>
    </location>
</feature>
<feature type="transmembrane region" description="Helical" evidence="9">
    <location>
        <begin position="34"/>
        <end position="58"/>
    </location>
</feature>
<evidence type="ECO:0000259" key="10">
    <source>
        <dbReference type="PROSITE" id="PS50850"/>
    </source>
</evidence>
<feature type="transmembrane region" description="Helical" evidence="9">
    <location>
        <begin position="100"/>
        <end position="127"/>
    </location>
</feature>
<evidence type="ECO:0000256" key="9">
    <source>
        <dbReference type="SAM" id="Phobius"/>
    </source>
</evidence>
<feature type="domain" description="Major facilitator superfamily (MFS) profile" evidence="10">
    <location>
        <begin position="34"/>
        <end position="507"/>
    </location>
</feature>
<evidence type="ECO:0000256" key="1">
    <source>
        <dbReference type="ARBA" id="ARBA00004651"/>
    </source>
</evidence>
<dbReference type="PANTHER" id="PTHR42718">
    <property type="entry name" value="MAJOR FACILITATOR SUPERFAMILY MULTIDRUG TRANSPORTER MFSC"/>
    <property type="match status" value="1"/>
</dbReference>
<name>H5UVQ5_9MICO</name>
<evidence type="ECO:0000313" key="12">
    <source>
        <dbReference type="Proteomes" id="UP000004367"/>
    </source>
</evidence>
<feature type="transmembrane region" description="Helical" evidence="9">
    <location>
        <begin position="70"/>
        <end position="88"/>
    </location>
</feature>
<evidence type="ECO:0000256" key="2">
    <source>
        <dbReference type="ARBA" id="ARBA00008537"/>
    </source>
</evidence>
<evidence type="ECO:0000256" key="3">
    <source>
        <dbReference type="ARBA" id="ARBA00022448"/>
    </source>
</evidence>
<dbReference type="NCBIfam" id="TIGR00711">
    <property type="entry name" value="efflux_EmrB"/>
    <property type="match status" value="1"/>
</dbReference>
<accession>H5UVQ5</accession>
<proteinExistence type="inferred from homology"/>
<dbReference type="CDD" id="cd17321">
    <property type="entry name" value="MFS_MMR_MDR_like"/>
    <property type="match status" value="1"/>
</dbReference>
<dbReference type="InterPro" id="IPR004638">
    <property type="entry name" value="EmrB-like"/>
</dbReference>
<feature type="transmembrane region" description="Helical" evidence="9">
    <location>
        <begin position="292"/>
        <end position="314"/>
    </location>
</feature>
<feature type="transmembrane region" description="Helical" evidence="9">
    <location>
        <begin position="356"/>
        <end position="377"/>
    </location>
</feature>
<evidence type="ECO:0000256" key="4">
    <source>
        <dbReference type="ARBA" id="ARBA00022475"/>
    </source>
</evidence>
<feature type="transmembrane region" description="Helical" evidence="9">
    <location>
        <begin position="220"/>
        <end position="237"/>
    </location>
</feature>
<dbReference type="InterPro" id="IPR036259">
    <property type="entry name" value="MFS_trans_sf"/>
</dbReference>
<dbReference type="InterPro" id="IPR011701">
    <property type="entry name" value="MFS"/>
</dbReference>
<dbReference type="AlphaFoldDB" id="H5UVQ5"/>
<keyword evidence="5 9" id="KW-0812">Transmembrane</keyword>
<feature type="compositionally biased region" description="Polar residues" evidence="8">
    <location>
        <begin position="1"/>
        <end position="10"/>
    </location>
</feature>
<dbReference type="GO" id="GO:0005886">
    <property type="term" value="C:plasma membrane"/>
    <property type="evidence" value="ECO:0007669"/>
    <property type="project" value="UniProtKB-SubCell"/>
</dbReference>
<evidence type="ECO:0000313" key="11">
    <source>
        <dbReference type="EMBL" id="GAB49813.1"/>
    </source>
</evidence>
<comment type="caution">
    <text evidence="11">The sequence shown here is derived from an EMBL/GenBank/DDBJ whole genome shotgun (WGS) entry which is preliminary data.</text>
</comment>
<reference evidence="11 12" key="1">
    <citation type="submission" date="2012-02" db="EMBL/GenBank/DDBJ databases">
        <title>Whole genome shotgun sequence of Mobilicoccus pelagius NBRC 104925.</title>
        <authorList>
            <person name="Yoshida Y."/>
            <person name="Hosoyama A."/>
            <person name="Tsuchikane K."/>
            <person name="Katsumata H."/>
            <person name="Yamazaki S."/>
            <person name="Fujita N."/>
        </authorList>
    </citation>
    <scope>NUCLEOTIDE SEQUENCE [LARGE SCALE GENOMIC DNA]</scope>
    <source>
        <strain evidence="11 12">NBRC 104925</strain>
    </source>
</reference>
<evidence type="ECO:0000256" key="5">
    <source>
        <dbReference type="ARBA" id="ARBA00022692"/>
    </source>
</evidence>
<keyword evidence="7 9" id="KW-0472">Membrane</keyword>
<dbReference type="GO" id="GO:0022857">
    <property type="term" value="F:transmembrane transporter activity"/>
    <property type="evidence" value="ECO:0007669"/>
    <property type="project" value="InterPro"/>
</dbReference>